<dbReference type="InterPro" id="IPR041492">
    <property type="entry name" value="HAD_2"/>
</dbReference>
<dbReference type="Proteomes" id="UP000249377">
    <property type="component" value="Unassembled WGS sequence"/>
</dbReference>
<dbReference type="PRINTS" id="PR00413">
    <property type="entry name" value="HADHALOGNASE"/>
</dbReference>
<dbReference type="Pfam" id="PF13419">
    <property type="entry name" value="HAD_2"/>
    <property type="match status" value="1"/>
</dbReference>
<dbReference type="NCBIfam" id="TIGR01549">
    <property type="entry name" value="HAD-SF-IA-v1"/>
    <property type="match status" value="1"/>
</dbReference>
<dbReference type="SFLD" id="SFLDS00003">
    <property type="entry name" value="Haloacid_Dehalogenase"/>
    <property type="match status" value="1"/>
</dbReference>
<dbReference type="Gene3D" id="3.40.50.1000">
    <property type="entry name" value="HAD superfamily/HAD-like"/>
    <property type="match status" value="1"/>
</dbReference>
<dbReference type="GO" id="GO:0005829">
    <property type="term" value="C:cytosol"/>
    <property type="evidence" value="ECO:0007669"/>
    <property type="project" value="TreeGrafter"/>
</dbReference>
<name>A0A328ULW1_9FIRM</name>
<accession>A0A328ULW1</accession>
<organism evidence="1 2">
    <name type="scientific">Hydrogeniiclostridium mannosilyticum</name>
    <dbReference type="NCBI Taxonomy" id="2764322"/>
    <lineage>
        <taxon>Bacteria</taxon>
        <taxon>Bacillati</taxon>
        <taxon>Bacillota</taxon>
        <taxon>Clostridia</taxon>
        <taxon>Eubacteriales</taxon>
        <taxon>Acutalibacteraceae</taxon>
        <taxon>Hydrogeniiclostridium</taxon>
    </lineage>
</organism>
<dbReference type="AlphaFoldDB" id="A0A328ULW1"/>
<dbReference type="InterPro" id="IPR023198">
    <property type="entry name" value="PGP-like_dom2"/>
</dbReference>
<dbReference type="SUPFAM" id="SSF56784">
    <property type="entry name" value="HAD-like"/>
    <property type="match status" value="1"/>
</dbReference>
<evidence type="ECO:0000313" key="1">
    <source>
        <dbReference type="EMBL" id="RAQ30473.1"/>
    </source>
</evidence>
<sequence length="224" mass="24659">MYQACIFDLDGTLADTLASIGGFANQALNVLGYPAIPIEEYRFLVGNGADVLMRGMLRRTAGNYTEEDVQRLRAVYDGLYEADPVRDVQNYPGMPELVAALRREQVPAAVLSNKPHNVVCAIVEALFPRESFRLCYGQRAGVARKPDPEGALLIAEELKAPPTHILYIGDTDVDMKTAAAAGMDSVGVLWGFRGREELERNHARFLAQHPADILEILHGRPALR</sequence>
<gene>
    <name evidence="1" type="ORF">DPQ25_02940</name>
</gene>
<dbReference type="EMBL" id="QLYR01000001">
    <property type="protein sequence ID" value="RAQ30473.1"/>
    <property type="molecule type" value="Genomic_DNA"/>
</dbReference>
<comment type="caution">
    <text evidence="1">The sequence shown here is derived from an EMBL/GenBank/DDBJ whole genome shotgun (WGS) entry which is preliminary data.</text>
</comment>
<dbReference type="InterPro" id="IPR036412">
    <property type="entry name" value="HAD-like_sf"/>
</dbReference>
<dbReference type="GO" id="GO:0006281">
    <property type="term" value="P:DNA repair"/>
    <property type="evidence" value="ECO:0007669"/>
    <property type="project" value="TreeGrafter"/>
</dbReference>
<dbReference type="SFLD" id="SFLDG01135">
    <property type="entry name" value="C1.5.6:_HAD__Beta-PGM__Phospha"/>
    <property type="match status" value="1"/>
</dbReference>
<dbReference type="Gene3D" id="1.10.150.240">
    <property type="entry name" value="Putative phosphatase, domain 2"/>
    <property type="match status" value="1"/>
</dbReference>
<dbReference type="RefSeq" id="WP_112331670.1">
    <property type="nucleotide sequence ID" value="NZ_JADPHD010000001.1"/>
</dbReference>
<dbReference type="GO" id="GO:0008967">
    <property type="term" value="F:phosphoglycolate phosphatase activity"/>
    <property type="evidence" value="ECO:0007669"/>
    <property type="project" value="TreeGrafter"/>
</dbReference>
<evidence type="ECO:0000313" key="2">
    <source>
        <dbReference type="Proteomes" id="UP000249377"/>
    </source>
</evidence>
<reference evidence="1 2" key="1">
    <citation type="submission" date="2018-06" db="EMBL/GenBank/DDBJ databases">
        <title>Noncontiguous genome sequence of Ruminococcaceae bacterium ASD2818.</title>
        <authorList>
            <person name="Chaplin A.V."/>
            <person name="Sokolova S.R."/>
            <person name="Kochetkova T.O."/>
            <person name="Goltsov A.Y."/>
            <person name="Trofimov D.Y."/>
            <person name="Efimov B.A."/>
        </authorList>
    </citation>
    <scope>NUCLEOTIDE SEQUENCE [LARGE SCALE GENOMIC DNA]</scope>
    <source>
        <strain evidence="1 2">ASD2818</strain>
    </source>
</reference>
<dbReference type="InterPro" id="IPR006439">
    <property type="entry name" value="HAD-SF_hydro_IA"/>
</dbReference>
<protein>
    <submittedName>
        <fullName evidence="1">HAD family hydrolase</fullName>
    </submittedName>
</protein>
<keyword evidence="2" id="KW-1185">Reference proteome</keyword>
<dbReference type="NCBIfam" id="TIGR01509">
    <property type="entry name" value="HAD-SF-IA-v3"/>
    <property type="match status" value="1"/>
</dbReference>
<dbReference type="InterPro" id="IPR050155">
    <property type="entry name" value="HAD-like_hydrolase_sf"/>
</dbReference>
<dbReference type="PANTHER" id="PTHR43434">
    <property type="entry name" value="PHOSPHOGLYCOLATE PHOSPHATASE"/>
    <property type="match status" value="1"/>
</dbReference>
<proteinExistence type="predicted"/>
<dbReference type="PANTHER" id="PTHR43434:SF1">
    <property type="entry name" value="PHOSPHOGLYCOLATE PHOSPHATASE"/>
    <property type="match status" value="1"/>
</dbReference>
<dbReference type="SFLD" id="SFLDG01129">
    <property type="entry name" value="C1.5:_HAD__Beta-PGM__Phosphata"/>
    <property type="match status" value="1"/>
</dbReference>
<dbReference type="InterPro" id="IPR023214">
    <property type="entry name" value="HAD_sf"/>
</dbReference>
<keyword evidence="1" id="KW-0378">Hydrolase</keyword>